<keyword evidence="3" id="KW-1185">Reference proteome</keyword>
<proteinExistence type="predicted"/>
<evidence type="ECO:0000313" key="2">
    <source>
        <dbReference type="EMBL" id="CAL4132557.1"/>
    </source>
</evidence>
<gene>
    <name evidence="2" type="ORF">MNOR_LOCUS27020</name>
</gene>
<organism evidence="2 3">
    <name type="scientific">Meganyctiphanes norvegica</name>
    <name type="common">Northern krill</name>
    <name type="synonym">Thysanopoda norvegica</name>
    <dbReference type="NCBI Taxonomy" id="48144"/>
    <lineage>
        <taxon>Eukaryota</taxon>
        <taxon>Metazoa</taxon>
        <taxon>Ecdysozoa</taxon>
        <taxon>Arthropoda</taxon>
        <taxon>Crustacea</taxon>
        <taxon>Multicrustacea</taxon>
        <taxon>Malacostraca</taxon>
        <taxon>Eumalacostraca</taxon>
        <taxon>Eucarida</taxon>
        <taxon>Euphausiacea</taxon>
        <taxon>Euphausiidae</taxon>
        <taxon>Meganyctiphanes</taxon>
    </lineage>
</organism>
<dbReference type="Proteomes" id="UP001497623">
    <property type="component" value="Unassembled WGS sequence"/>
</dbReference>
<name>A0AAV2RM83_MEGNR</name>
<comment type="caution">
    <text evidence="2">The sequence shown here is derived from an EMBL/GenBank/DDBJ whole genome shotgun (WGS) entry which is preliminary data.</text>
</comment>
<reference evidence="2 3" key="1">
    <citation type="submission" date="2024-05" db="EMBL/GenBank/DDBJ databases">
        <authorList>
            <person name="Wallberg A."/>
        </authorList>
    </citation>
    <scope>NUCLEOTIDE SEQUENCE [LARGE SCALE GENOMIC DNA]</scope>
</reference>
<evidence type="ECO:0000313" key="3">
    <source>
        <dbReference type="Proteomes" id="UP001497623"/>
    </source>
</evidence>
<feature type="region of interest" description="Disordered" evidence="1">
    <location>
        <begin position="272"/>
        <end position="298"/>
    </location>
</feature>
<evidence type="ECO:0000256" key="1">
    <source>
        <dbReference type="SAM" id="MobiDB-lite"/>
    </source>
</evidence>
<feature type="compositionally biased region" description="Low complexity" evidence="1">
    <location>
        <begin position="281"/>
        <end position="298"/>
    </location>
</feature>
<accession>A0AAV2RM83</accession>
<dbReference type="EMBL" id="CAXKWB010027842">
    <property type="protein sequence ID" value="CAL4132557.1"/>
    <property type="molecule type" value="Genomic_DNA"/>
</dbReference>
<protein>
    <submittedName>
        <fullName evidence="2">Uncharacterized protein</fullName>
    </submittedName>
</protein>
<dbReference type="AlphaFoldDB" id="A0AAV2RM83"/>
<sequence length="324" mass="37513">MGCTSIQLKKDYEERFLVRRRDLLRLENGNLMRVVEAKTRALAHYEAENRDLRHALKDRIHKATILLHEAQEFSKRLMNRDGWKTLVEEDDEKENLGFAKKRNKDYSSEAKQKTIRNKLVEESGKIQNYARTVLGKGKYVQQRLIEEEEESYDPYSNHHNNVQRVGWNRLIEYDHNYSQKHSDEVGFSQNTGWNRKSESYPCSIIKKTYIASKKISSKGSWSRLVEEIDSPVKYKEEANRSVEASGDDKPRSIVADSRQDCWNRLVEENGSPVKDVELNASNTSRTSSSSGELSLSSLSLEDESWTTVYEGNSSSVILYEDTEE</sequence>